<protein>
    <submittedName>
        <fullName evidence="2">18282_t:CDS:1</fullName>
    </submittedName>
</protein>
<evidence type="ECO:0000256" key="1">
    <source>
        <dbReference type="SAM" id="MobiDB-lite"/>
    </source>
</evidence>
<name>A0A9N9CH97_9GLOM</name>
<organism evidence="2 3">
    <name type="scientific">Dentiscutata erythropus</name>
    <dbReference type="NCBI Taxonomy" id="1348616"/>
    <lineage>
        <taxon>Eukaryota</taxon>
        <taxon>Fungi</taxon>
        <taxon>Fungi incertae sedis</taxon>
        <taxon>Mucoromycota</taxon>
        <taxon>Glomeromycotina</taxon>
        <taxon>Glomeromycetes</taxon>
        <taxon>Diversisporales</taxon>
        <taxon>Gigasporaceae</taxon>
        <taxon>Dentiscutata</taxon>
    </lineage>
</organism>
<proteinExistence type="predicted"/>
<comment type="caution">
    <text evidence="2">The sequence shown here is derived from an EMBL/GenBank/DDBJ whole genome shotgun (WGS) entry which is preliminary data.</text>
</comment>
<accession>A0A9N9CH97</accession>
<dbReference type="Proteomes" id="UP000789405">
    <property type="component" value="Unassembled WGS sequence"/>
</dbReference>
<dbReference type="EMBL" id="CAJVPY010003780">
    <property type="protein sequence ID" value="CAG8601639.1"/>
    <property type="molecule type" value="Genomic_DNA"/>
</dbReference>
<evidence type="ECO:0000313" key="3">
    <source>
        <dbReference type="Proteomes" id="UP000789405"/>
    </source>
</evidence>
<feature type="compositionally biased region" description="Basic and acidic residues" evidence="1">
    <location>
        <begin position="1"/>
        <end position="13"/>
    </location>
</feature>
<evidence type="ECO:0000313" key="2">
    <source>
        <dbReference type="EMBL" id="CAG8601639.1"/>
    </source>
</evidence>
<gene>
    <name evidence="2" type="ORF">DERYTH_LOCUS7672</name>
</gene>
<reference evidence="2" key="1">
    <citation type="submission" date="2021-06" db="EMBL/GenBank/DDBJ databases">
        <authorList>
            <person name="Kallberg Y."/>
            <person name="Tangrot J."/>
            <person name="Rosling A."/>
        </authorList>
    </citation>
    <scope>NUCLEOTIDE SEQUENCE</scope>
    <source>
        <strain evidence="2">MA453B</strain>
    </source>
</reference>
<dbReference type="AlphaFoldDB" id="A0A9N9CH97"/>
<sequence>MSNTKEKKSEQVLKKPQLSTLNPPPSQIFSVGGAEAESLLATTPTIA</sequence>
<keyword evidence="3" id="KW-1185">Reference proteome</keyword>
<feature type="non-terminal residue" evidence="2">
    <location>
        <position position="47"/>
    </location>
</feature>
<feature type="region of interest" description="Disordered" evidence="1">
    <location>
        <begin position="1"/>
        <end position="30"/>
    </location>
</feature>
<dbReference type="OrthoDB" id="10413551at2759"/>